<dbReference type="Pfam" id="PF07717">
    <property type="entry name" value="OB_NTP_bind"/>
    <property type="match status" value="1"/>
</dbReference>
<dbReference type="GO" id="GO:0003723">
    <property type="term" value="F:RNA binding"/>
    <property type="evidence" value="ECO:0007669"/>
    <property type="project" value="TreeGrafter"/>
</dbReference>
<dbReference type="Pfam" id="PF21010">
    <property type="entry name" value="HA2_C"/>
    <property type="match status" value="1"/>
</dbReference>
<feature type="domain" description="Helicase C-terminal" evidence="7">
    <location>
        <begin position="1001"/>
        <end position="1179"/>
    </location>
</feature>
<dbReference type="SUPFAM" id="SSF52540">
    <property type="entry name" value="P-loop containing nucleoside triphosphate hydrolases"/>
    <property type="match status" value="1"/>
</dbReference>
<feature type="region of interest" description="Disordered" evidence="5">
    <location>
        <begin position="660"/>
        <end position="681"/>
    </location>
</feature>
<dbReference type="GeneID" id="68294688"/>
<feature type="compositionally biased region" description="Basic and acidic residues" evidence="5">
    <location>
        <begin position="47"/>
        <end position="63"/>
    </location>
</feature>
<dbReference type="GO" id="GO:0003724">
    <property type="term" value="F:RNA helicase activity"/>
    <property type="evidence" value="ECO:0007669"/>
    <property type="project" value="UniProtKB-EC"/>
</dbReference>
<dbReference type="PROSITE" id="PS51192">
    <property type="entry name" value="HELICASE_ATP_BIND_1"/>
    <property type="match status" value="1"/>
</dbReference>
<keyword evidence="2" id="KW-0547">Nucleotide-binding</keyword>
<dbReference type="InterPro" id="IPR011709">
    <property type="entry name" value="DEAD-box_helicase_OB_fold"/>
</dbReference>
<dbReference type="PANTHER" id="PTHR18934:SF203">
    <property type="entry name" value="ATP-DEPENDENT RNA HELICASE A"/>
    <property type="match status" value="1"/>
</dbReference>
<evidence type="ECO:0000313" key="8">
    <source>
        <dbReference type="EMBL" id="GIZ45969.1"/>
    </source>
</evidence>
<evidence type="ECO:0000313" key="9">
    <source>
        <dbReference type="Proteomes" id="UP000825890"/>
    </source>
</evidence>
<evidence type="ECO:0000259" key="6">
    <source>
        <dbReference type="PROSITE" id="PS51192"/>
    </source>
</evidence>
<dbReference type="SMART" id="SM00490">
    <property type="entry name" value="HELICc"/>
    <property type="match status" value="1"/>
</dbReference>
<keyword evidence="9" id="KW-1185">Reference proteome</keyword>
<feature type="region of interest" description="Disordered" evidence="5">
    <location>
        <begin position="40"/>
        <end position="82"/>
    </location>
</feature>
<dbReference type="InterPro" id="IPR007502">
    <property type="entry name" value="Helicase-assoc_dom"/>
</dbReference>
<name>A0A9P3CK72_9PEZI</name>
<dbReference type="PROSITE" id="PS00690">
    <property type="entry name" value="DEAH_ATP_HELICASE"/>
    <property type="match status" value="1"/>
</dbReference>
<accession>A0A9P3CK72</accession>
<dbReference type="RefSeq" id="XP_044660456.1">
    <property type="nucleotide sequence ID" value="XM_044804521.1"/>
</dbReference>
<evidence type="ECO:0000256" key="4">
    <source>
        <dbReference type="ARBA" id="ARBA00022840"/>
    </source>
</evidence>
<keyword evidence="4" id="KW-0067">ATP-binding</keyword>
<dbReference type="GO" id="GO:0016787">
    <property type="term" value="F:hydrolase activity"/>
    <property type="evidence" value="ECO:0007669"/>
    <property type="project" value="UniProtKB-KW"/>
</dbReference>
<protein>
    <recommendedName>
        <fullName evidence="1">RNA helicase</fullName>
        <ecNumber evidence="1">3.6.4.13</ecNumber>
    </recommendedName>
</protein>
<sequence length="1591" mass="176666">MAVFNLPTSIRLQMISRRLIARHNPLQAWRTAQLNRPSILHPLGYSHPREHSTVPVSDNDKPSENGQASDKSQAPAVEDLPSPDEIISMAREAITARSRATAQEKQAVLQNISTHLGNLAHNKRKRRALIKGLRSAASTRRRDPIRSIKNVLTTRGEEAAQTAPANPLTTLSEADGVTLDYVQRYMSLPAEADYPKAPEAFRQALDARDVRFLSTFITDLASQKTPPVAVETHVQELLAENFSKGWAMAIRFDPNATREQLAMGLGDNKMEAQRAAWLALLSKLHTAGILAEIVPQKAVETLMPQPAQYPGAPKRLFTPDLIHDEMQRVFKARKLNVQINGEYTSKLPGVHDFTLRLDIPGIADATTTGSAPRKAVARRAAWIAMLNRLHRHGALQQLFPPPAPPVKPQSVDSSDTQVYIRDEEPNDIKLVELDRQVMKRERDAKLDIYNYAAKYGLIPHFSTKSVPHTTRRSRRAKGSTKLVVQTTIKLSEHGIEVVTRGKDSRTAETAAAIAFKRKVEEKHLSTDNAKATAVAPGYELLNTETASEFVEYFRSLSPGMSLEVETDHLHGDNYTRILFDGSTVSEPGIMHLRKDSQALAFLLAAMAIANASPETLGKWAETRNSAAAQSQRSVRPFDVPVETDVLDLMRDTLISARKAGLPDQRESLSAEDVSREPSRSQRRFLAATSRDMASATLQESLNRFRQDPRLEPLRTTKAGLPMSTYTDQVVNLVNRDIYSIVIGATGSGKTTQVPQILLEQAIESGKGGHCDIICTQPRRIAASSVAQRVAAERDEEIGKSVGYHVRGDARLPRPGGSITYCTTGILLEQLKYNADDIMDNVSHLVIDEVHERDIFVDFLLIILKKAVAARQRAGKKVPHIALMSATLDQKLFSEYLPNVKEGKLVPCPSLSVPGRTFPVAEIYVEQIVEDISASHHDEFSSLLAQEKGVSKEYLDGEMRFAQDDAVGTSVIDWKRKNTGENDQDTQTAAEQKHEALVPVHLLTAVLAHICVQSTDGAILAFLPGLQEITKAQDTLMQQPIFGIDFSDPAKFTILPLHSTVPQDQQRLIFEPSPPGCRKIILTTNIAETSVTVPDVKFVVDTGKLREKRYDQVTRISALETVWESNSNARQRAGRAGRVSDGNYYALYSKKRRETMPASGLPELLRSDLQETCLSIKAQGFRDPVSDFLADAIEPPSREAVQVAVENLKSIEALTQDEEITSLGRVLARLPVHPTLGNMVLLGIIFRCLDPIIISSCLGSERPLFVDPPALRAEAKKQHAQFAQGNSDHLAFINAFKTMRTRVRDRGMQNAWSYAQDKFLHFGAFRSMEQTTQQIVEALRDAGLVKSLIEGSDYQLGGEALNINSNNTALVKSLILAGTYPNLAIHRAKSKSPIHKTISEDKVIMHPSSTNVHNRDTPCENDQIFAYNSLSRSLAGDTLYMRDTTLVTPLMAILFGGRLETKTYKTLTMDEWLPFSIKALNNEFAVRLLLEFRKAKDRMLFGVYNDLSNLDKRRRGLLDDPAREIFANGLVDVLKSVDEDEKILRGMQKKEGDLFRKFAIRPRPELTSAEKSVVMKGRFEGGSGDVRNLLEN</sequence>
<evidence type="ECO:0000259" key="7">
    <source>
        <dbReference type="PROSITE" id="PS51194"/>
    </source>
</evidence>
<gene>
    <name evidence="8" type="ORF">CKM354_000911300</name>
</gene>
<reference evidence="8 9" key="1">
    <citation type="submission" date="2021-01" db="EMBL/GenBank/DDBJ databases">
        <title>Cercospora kikuchii MAFF 305040 whole genome shotgun sequence.</title>
        <authorList>
            <person name="Kashiwa T."/>
            <person name="Suzuki T."/>
        </authorList>
    </citation>
    <scope>NUCLEOTIDE SEQUENCE [LARGE SCALE GENOMIC DNA]</scope>
    <source>
        <strain evidence="8 9">MAFF 305040</strain>
    </source>
</reference>
<dbReference type="SMART" id="SM00487">
    <property type="entry name" value="DEXDc"/>
    <property type="match status" value="1"/>
</dbReference>
<evidence type="ECO:0000256" key="2">
    <source>
        <dbReference type="ARBA" id="ARBA00022741"/>
    </source>
</evidence>
<dbReference type="PROSITE" id="PS51194">
    <property type="entry name" value="HELICASE_CTER"/>
    <property type="match status" value="1"/>
</dbReference>
<comment type="caution">
    <text evidence="8">The sequence shown here is derived from an EMBL/GenBank/DDBJ whole genome shotgun (WGS) entry which is preliminary data.</text>
</comment>
<feature type="compositionally biased region" description="Basic and acidic residues" evidence="5">
    <location>
        <begin position="663"/>
        <end position="679"/>
    </location>
</feature>
<evidence type="ECO:0000256" key="3">
    <source>
        <dbReference type="ARBA" id="ARBA00022801"/>
    </source>
</evidence>
<feature type="domain" description="Helicase ATP-binding" evidence="6">
    <location>
        <begin position="730"/>
        <end position="905"/>
    </location>
</feature>
<evidence type="ECO:0000256" key="1">
    <source>
        <dbReference type="ARBA" id="ARBA00012552"/>
    </source>
</evidence>
<organism evidence="8 9">
    <name type="scientific">Cercospora kikuchii</name>
    <dbReference type="NCBI Taxonomy" id="84275"/>
    <lineage>
        <taxon>Eukaryota</taxon>
        <taxon>Fungi</taxon>
        <taxon>Dikarya</taxon>
        <taxon>Ascomycota</taxon>
        <taxon>Pezizomycotina</taxon>
        <taxon>Dothideomycetes</taxon>
        <taxon>Dothideomycetidae</taxon>
        <taxon>Mycosphaerellales</taxon>
        <taxon>Mycosphaerellaceae</taxon>
        <taxon>Cercospora</taxon>
    </lineage>
</organism>
<dbReference type="EMBL" id="BOLY01000006">
    <property type="protein sequence ID" value="GIZ45969.1"/>
    <property type="molecule type" value="Genomic_DNA"/>
</dbReference>
<dbReference type="OrthoDB" id="5600252at2759"/>
<dbReference type="GO" id="GO:1990904">
    <property type="term" value="C:ribonucleoprotein complex"/>
    <property type="evidence" value="ECO:0007669"/>
    <property type="project" value="UniProtKB-ARBA"/>
</dbReference>
<dbReference type="Gene3D" id="3.40.50.300">
    <property type="entry name" value="P-loop containing nucleotide triphosphate hydrolases"/>
    <property type="match status" value="2"/>
</dbReference>
<dbReference type="InterPro" id="IPR002464">
    <property type="entry name" value="DNA/RNA_helicase_DEAH_CS"/>
</dbReference>
<dbReference type="CDD" id="cd17917">
    <property type="entry name" value="DEXHc_RHA-like"/>
    <property type="match status" value="1"/>
</dbReference>
<dbReference type="PANTHER" id="PTHR18934">
    <property type="entry name" value="ATP-DEPENDENT RNA HELICASE"/>
    <property type="match status" value="1"/>
</dbReference>
<dbReference type="InterPro" id="IPR048333">
    <property type="entry name" value="HA2_WH"/>
</dbReference>
<dbReference type="Pfam" id="PF00270">
    <property type="entry name" value="DEAD"/>
    <property type="match status" value="1"/>
</dbReference>
<dbReference type="InterPro" id="IPR001650">
    <property type="entry name" value="Helicase_C-like"/>
</dbReference>
<dbReference type="Pfam" id="PF00271">
    <property type="entry name" value="Helicase_C"/>
    <property type="match status" value="1"/>
</dbReference>
<dbReference type="Pfam" id="PF04408">
    <property type="entry name" value="WHD_HA2"/>
    <property type="match status" value="1"/>
</dbReference>
<dbReference type="SMART" id="SM00847">
    <property type="entry name" value="HA2"/>
    <property type="match status" value="1"/>
</dbReference>
<evidence type="ECO:0000256" key="5">
    <source>
        <dbReference type="SAM" id="MobiDB-lite"/>
    </source>
</evidence>
<keyword evidence="3" id="KW-0378">Hydrolase</keyword>
<dbReference type="InterPro" id="IPR027417">
    <property type="entry name" value="P-loop_NTPase"/>
</dbReference>
<dbReference type="Proteomes" id="UP000825890">
    <property type="component" value="Unassembled WGS sequence"/>
</dbReference>
<dbReference type="InterPro" id="IPR014001">
    <property type="entry name" value="Helicase_ATP-bd"/>
</dbReference>
<dbReference type="CDD" id="cd18791">
    <property type="entry name" value="SF2_C_RHA"/>
    <property type="match status" value="1"/>
</dbReference>
<dbReference type="InterPro" id="IPR011545">
    <property type="entry name" value="DEAD/DEAH_box_helicase_dom"/>
</dbReference>
<dbReference type="EC" id="3.6.4.13" evidence="1"/>
<dbReference type="Gene3D" id="1.20.120.1080">
    <property type="match status" value="1"/>
</dbReference>
<proteinExistence type="predicted"/>
<dbReference type="GO" id="GO:0005524">
    <property type="term" value="F:ATP binding"/>
    <property type="evidence" value="ECO:0007669"/>
    <property type="project" value="UniProtKB-KW"/>
</dbReference>